<dbReference type="SUPFAM" id="SSF117987">
    <property type="entry name" value="CRISPR-associated protein"/>
    <property type="match status" value="1"/>
</dbReference>
<protein>
    <submittedName>
        <fullName evidence="1">CRISPR associated protein</fullName>
    </submittedName>
</protein>
<dbReference type="EMBL" id="FWFW01000024">
    <property type="protein sequence ID" value="SLN70793.1"/>
    <property type="molecule type" value="Genomic_DNA"/>
</dbReference>
<organism evidence="1 2">
    <name type="scientific">Pacificibacter marinus</name>
    <dbReference type="NCBI Taxonomy" id="658057"/>
    <lineage>
        <taxon>Bacteria</taxon>
        <taxon>Pseudomonadati</taxon>
        <taxon>Pseudomonadota</taxon>
        <taxon>Alphaproteobacteria</taxon>
        <taxon>Rhodobacterales</taxon>
        <taxon>Roseobacteraceae</taxon>
        <taxon>Pacificibacter</taxon>
    </lineage>
</organism>
<dbReference type="AlphaFoldDB" id="A0A1Y5TUW5"/>
<evidence type="ECO:0000313" key="1">
    <source>
        <dbReference type="EMBL" id="SLN70793.1"/>
    </source>
</evidence>
<dbReference type="Gene3D" id="3.30.70.1210">
    <property type="entry name" value="Crispr-associated protein, domain 2"/>
    <property type="match status" value="1"/>
</dbReference>
<dbReference type="STRING" id="658057.SAMN04488032_1294"/>
<dbReference type="SMART" id="SM01101">
    <property type="entry name" value="CRISPR_assoc"/>
    <property type="match status" value="1"/>
</dbReference>
<name>A0A1Y5TUW5_9RHOB</name>
<gene>
    <name evidence="1" type="ORF">PAM7971_03800</name>
</gene>
<proteinExistence type="predicted"/>
<sequence>MSWLGLRFREIGGRGGILNGYTEKTAEQLQDMVNMAADPDSQSMIKGPILAMPIYIPKSGQSVGFEIKVVPVARNGRAKTEMDCFLHDKKNGKSVDREVSYANWLTARLAPSSDVKSIRVTQSGYYKTSRKKRPLMIPSAIFQGTMVVTDPEILYKMMVQGVGRHKAYGFGMLALRVPDRF</sequence>
<dbReference type="Pfam" id="PF08798">
    <property type="entry name" value="CRISPR_assoc"/>
    <property type="match status" value="1"/>
</dbReference>
<evidence type="ECO:0000313" key="2">
    <source>
        <dbReference type="Proteomes" id="UP000193307"/>
    </source>
</evidence>
<dbReference type="InterPro" id="IPR010179">
    <property type="entry name" value="CRISPR-assoc_prot_Cse3"/>
</dbReference>
<dbReference type="Proteomes" id="UP000193307">
    <property type="component" value="Unassembled WGS sequence"/>
</dbReference>
<keyword evidence="2" id="KW-1185">Reference proteome</keyword>
<accession>A0A1Y5TUW5</accession>
<reference evidence="1 2" key="1">
    <citation type="submission" date="2017-03" db="EMBL/GenBank/DDBJ databases">
        <authorList>
            <person name="Afonso C.L."/>
            <person name="Miller P.J."/>
            <person name="Scott M.A."/>
            <person name="Spackman E."/>
            <person name="Goraichik I."/>
            <person name="Dimitrov K.M."/>
            <person name="Suarez D.L."/>
            <person name="Swayne D.E."/>
        </authorList>
    </citation>
    <scope>NUCLEOTIDE SEQUENCE [LARGE SCALE GENOMIC DNA]</scope>
    <source>
        <strain evidence="1 2">CECT 7971</strain>
    </source>
</reference>